<dbReference type="RefSeq" id="WP_025361693.1">
    <property type="nucleotide sequence ID" value="NZ_BAAABQ010000089.1"/>
</dbReference>
<dbReference type="EMBL" id="JACJID010000005">
    <property type="protein sequence ID" value="MBA8929669.1"/>
    <property type="molecule type" value="Genomic_DNA"/>
</dbReference>
<dbReference type="CDD" id="cd02440">
    <property type="entry name" value="AdoMet_MTases"/>
    <property type="match status" value="1"/>
</dbReference>
<accession>A0ABR6BRX3</accession>
<protein>
    <recommendedName>
        <fullName evidence="4">S-adenosyl methyltransferase</fullName>
    </recommendedName>
</protein>
<reference evidence="2 3" key="1">
    <citation type="submission" date="2020-08" db="EMBL/GenBank/DDBJ databases">
        <title>Genomic Encyclopedia of Archaeal and Bacterial Type Strains, Phase II (KMG-II): from individual species to whole genera.</title>
        <authorList>
            <person name="Goeker M."/>
        </authorList>
    </citation>
    <scope>NUCLEOTIDE SEQUENCE [LARGE SCALE GENOMIC DNA]</scope>
    <source>
        <strain evidence="2 3">DSM 43850</strain>
    </source>
</reference>
<proteinExistence type="predicted"/>
<evidence type="ECO:0000313" key="2">
    <source>
        <dbReference type="EMBL" id="MBA8929669.1"/>
    </source>
</evidence>
<dbReference type="PIRSF" id="PIRSF017393">
    <property type="entry name" value="MTase_SAV2177"/>
    <property type="match status" value="1"/>
</dbReference>
<gene>
    <name evidence="2" type="ORF">BC739_006887</name>
</gene>
<comment type="caution">
    <text evidence="2">The sequence shown here is derived from an EMBL/GenBank/DDBJ whole genome shotgun (WGS) entry which is preliminary data.</text>
</comment>
<organism evidence="2 3">
    <name type="scientific">Kutzneria viridogrisea</name>
    <dbReference type="NCBI Taxonomy" id="47990"/>
    <lineage>
        <taxon>Bacteria</taxon>
        <taxon>Bacillati</taxon>
        <taxon>Actinomycetota</taxon>
        <taxon>Actinomycetes</taxon>
        <taxon>Pseudonocardiales</taxon>
        <taxon>Pseudonocardiaceae</taxon>
        <taxon>Kutzneria</taxon>
    </lineage>
</organism>
<dbReference type="Gene3D" id="3.40.50.150">
    <property type="entry name" value="Vaccinia Virus protein VP39"/>
    <property type="match status" value="1"/>
</dbReference>
<keyword evidence="3" id="KW-1185">Reference proteome</keyword>
<dbReference type="Proteomes" id="UP000517916">
    <property type="component" value="Unassembled WGS sequence"/>
</dbReference>
<dbReference type="InterPro" id="IPR006764">
    <property type="entry name" value="SAM_dep_MeTrfase_SAV2177_type"/>
</dbReference>
<dbReference type="SUPFAM" id="SSF53335">
    <property type="entry name" value="S-adenosyl-L-methionine-dependent methyltransferases"/>
    <property type="match status" value="1"/>
</dbReference>
<evidence type="ECO:0000256" key="1">
    <source>
        <dbReference type="SAM" id="MobiDB-lite"/>
    </source>
</evidence>
<dbReference type="InterPro" id="IPR029063">
    <property type="entry name" value="SAM-dependent_MTases_sf"/>
</dbReference>
<name>A0ABR6BRX3_9PSEU</name>
<feature type="region of interest" description="Disordered" evidence="1">
    <location>
        <begin position="251"/>
        <end position="280"/>
    </location>
</feature>
<evidence type="ECO:0000313" key="3">
    <source>
        <dbReference type="Proteomes" id="UP000517916"/>
    </source>
</evidence>
<dbReference type="Pfam" id="PF04672">
    <property type="entry name" value="Methyltransf_19"/>
    <property type="match status" value="1"/>
</dbReference>
<evidence type="ECO:0008006" key="4">
    <source>
        <dbReference type="Google" id="ProtNLM"/>
    </source>
</evidence>
<sequence length="280" mass="30550">MEHPNQARKSNGAGEVDLRRVSVARIDDYLLGGAHNFAVDRELAEQAVRLMPQLPRLVQTNRAFLGRAVRYLVECGVSQFIDLGSGLPTAGNAYDVAKRATSAARVVHVDADPMVVAHSRCMVEGPNSAIIQADLREPDSVLDDPTTRKLIDLNRPVGLLMLFVLDFVPYAEDLVALIARYRERMAPGSHLVVSHSTVDGGDDTFARAQELYRSYAIEIYPRTRGEVSSLLAGFELAEPGVVQVPHWRAVGSESSESGPAEDIDEQPEHAGAYAVVGRRP</sequence>